<dbReference type="InterPro" id="IPR050121">
    <property type="entry name" value="Cytochrome_P450_monoxygenase"/>
</dbReference>
<dbReference type="Proteomes" id="UP000504637">
    <property type="component" value="Unplaced"/>
</dbReference>
<dbReference type="GO" id="GO:0005506">
    <property type="term" value="F:iron ion binding"/>
    <property type="evidence" value="ECO:0007669"/>
    <property type="project" value="InterPro"/>
</dbReference>
<reference evidence="7" key="3">
    <citation type="submission" date="2025-08" db="UniProtKB">
        <authorList>
            <consortium name="RefSeq"/>
        </authorList>
    </citation>
    <scope>IDENTIFICATION</scope>
    <source>
        <strain evidence="7">CBS 342.82</strain>
    </source>
</reference>
<dbReference type="GO" id="GO:0020037">
    <property type="term" value="F:heme binding"/>
    <property type="evidence" value="ECO:0007669"/>
    <property type="project" value="InterPro"/>
</dbReference>
<organism evidence="7">
    <name type="scientific">Dissoconium aciculare CBS 342.82</name>
    <dbReference type="NCBI Taxonomy" id="1314786"/>
    <lineage>
        <taxon>Eukaryota</taxon>
        <taxon>Fungi</taxon>
        <taxon>Dikarya</taxon>
        <taxon>Ascomycota</taxon>
        <taxon>Pezizomycotina</taxon>
        <taxon>Dothideomycetes</taxon>
        <taxon>Dothideomycetidae</taxon>
        <taxon>Mycosphaerellales</taxon>
        <taxon>Dissoconiaceae</taxon>
        <taxon>Dissoconium</taxon>
    </lineage>
</organism>
<dbReference type="PRINTS" id="PR00385">
    <property type="entry name" value="P450"/>
</dbReference>
<reference evidence="7" key="2">
    <citation type="submission" date="2020-04" db="EMBL/GenBank/DDBJ databases">
        <authorList>
            <consortium name="NCBI Genome Project"/>
        </authorList>
    </citation>
    <scope>NUCLEOTIDE SEQUENCE</scope>
    <source>
        <strain evidence="7">CBS 342.82</strain>
    </source>
</reference>
<evidence type="ECO:0000256" key="4">
    <source>
        <dbReference type="PIRSR" id="PIRSR602401-1"/>
    </source>
</evidence>
<dbReference type="InterPro" id="IPR001128">
    <property type="entry name" value="Cyt_P450"/>
</dbReference>
<dbReference type="AlphaFoldDB" id="A0A6J3M4X4"/>
<dbReference type="Pfam" id="PF00067">
    <property type="entry name" value="p450"/>
    <property type="match status" value="1"/>
</dbReference>
<evidence type="ECO:0000256" key="5">
    <source>
        <dbReference type="RuleBase" id="RU000461"/>
    </source>
</evidence>
<proteinExistence type="inferred from homology"/>
<dbReference type="PANTHER" id="PTHR24305">
    <property type="entry name" value="CYTOCHROME P450"/>
    <property type="match status" value="1"/>
</dbReference>
<keyword evidence="3 4" id="KW-0408">Iron</keyword>
<dbReference type="OrthoDB" id="3934656at2759"/>
<keyword evidence="5" id="KW-0560">Oxidoreductase</keyword>
<dbReference type="InterPro" id="IPR002401">
    <property type="entry name" value="Cyt_P450_E_grp-I"/>
</dbReference>
<dbReference type="PANTHER" id="PTHR24305:SF190">
    <property type="entry name" value="P450, PUTATIVE (EUROFUNG)-RELATED"/>
    <property type="match status" value="1"/>
</dbReference>
<evidence type="ECO:0000313" key="6">
    <source>
        <dbReference type="Proteomes" id="UP000504637"/>
    </source>
</evidence>
<reference evidence="7" key="1">
    <citation type="submission" date="2020-01" db="EMBL/GenBank/DDBJ databases">
        <authorList>
            <consortium name="DOE Joint Genome Institute"/>
            <person name="Haridas S."/>
            <person name="Albert R."/>
            <person name="Binder M."/>
            <person name="Bloem J."/>
            <person name="Labutti K."/>
            <person name="Salamov A."/>
            <person name="Andreopoulos B."/>
            <person name="Baker S.E."/>
            <person name="Barry K."/>
            <person name="Bills G."/>
            <person name="Bluhm B.H."/>
            <person name="Cannon C."/>
            <person name="Castanera R."/>
            <person name="Culley D.E."/>
            <person name="Daum C."/>
            <person name="Ezra D."/>
            <person name="Gonzalez J.B."/>
            <person name="Henrissat B."/>
            <person name="Kuo A."/>
            <person name="Liang C."/>
            <person name="Lipzen A."/>
            <person name="Lutzoni F."/>
            <person name="Magnuson J."/>
            <person name="Mondo S."/>
            <person name="Nolan M."/>
            <person name="Ohm R."/>
            <person name="Pangilinan J."/>
            <person name="Park H.-J."/>
            <person name="Ramirez L."/>
            <person name="Alfaro M."/>
            <person name="Sun H."/>
            <person name="Tritt A."/>
            <person name="Yoshinaga Y."/>
            <person name="Zwiers L.-H."/>
            <person name="Turgeon B.G."/>
            <person name="Goodwin S.B."/>
            <person name="Spatafora J.W."/>
            <person name="Crous P.W."/>
            <person name="Grigoriev I.V."/>
        </authorList>
    </citation>
    <scope>NUCLEOTIDE SEQUENCE</scope>
    <source>
        <strain evidence="7">CBS 342.82</strain>
    </source>
</reference>
<evidence type="ECO:0000256" key="1">
    <source>
        <dbReference type="ARBA" id="ARBA00001971"/>
    </source>
</evidence>
<dbReference type="SUPFAM" id="SSF48264">
    <property type="entry name" value="Cytochrome P450"/>
    <property type="match status" value="1"/>
</dbReference>
<evidence type="ECO:0000256" key="2">
    <source>
        <dbReference type="ARBA" id="ARBA00022723"/>
    </source>
</evidence>
<evidence type="ECO:0000313" key="7">
    <source>
        <dbReference type="RefSeq" id="XP_033459585.1"/>
    </source>
</evidence>
<protein>
    <submittedName>
        <fullName evidence="7">P450 monooxygenase</fullName>
    </submittedName>
</protein>
<dbReference type="GO" id="GO:0004497">
    <property type="term" value="F:monooxygenase activity"/>
    <property type="evidence" value="ECO:0007669"/>
    <property type="project" value="UniProtKB-KW"/>
</dbReference>
<dbReference type="InterPro" id="IPR017972">
    <property type="entry name" value="Cyt_P450_CS"/>
</dbReference>
<evidence type="ECO:0000256" key="3">
    <source>
        <dbReference type="ARBA" id="ARBA00023004"/>
    </source>
</evidence>
<keyword evidence="6" id="KW-1185">Reference proteome</keyword>
<comment type="cofactor">
    <cofactor evidence="1 4">
        <name>heme</name>
        <dbReference type="ChEBI" id="CHEBI:30413"/>
    </cofactor>
</comment>
<comment type="similarity">
    <text evidence="5">Belongs to the cytochrome P450 family.</text>
</comment>
<dbReference type="CDD" id="cd11060">
    <property type="entry name" value="CYP57A1-like"/>
    <property type="match status" value="1"/>
</dbReference>
<accession>A0A6J3M4X4</accession>
<dbReference type="GeneID" id="54362563"/>
<dbReference type="InterPro" id="IPR036396">
    <property type="entry name" value="Cyt_P450_sf"/>
</dbReference>
<feature type="binding site" description="axial binding residue" evidence="4">
    <location>
        <position position="389"/>
    </location>
    <ligand>
        <name>heme</name>
        <dbReference type="ChEBI" id="CHEBI:30413"/>
    </ligand>
    <ligandPart>
        <name>Fe</name>
        <dbReference type="ChEBI" id="CHEBI:18248"/>
    </ligandPart>
</feature>
<gene>
    <name evidence="7" type="ORF">K489DRAFT_379916</name>
</gene>
<dbReference type="Gene3D" id="1.10.630.10">
    <property type="entry name" value="Cytochrome P450"/>
    <property type="match status" value="1"/>
</dbReference>
<dbReference type="PROSITE" id="PS00086">
    <property type="entry name" value="CYTOCHROME_P450"/>
    <property type="match status" value="1"/>
</dbReference>
<dbReference type="PRINTS" id="PR00463">
    <property type="entry name" value="EP450I"/>
</dbReference>
<keyword evidence="5 7" id="KW-0503">Monooxygenase</keyword>
<sequence length="447" mass="50355">MFNRGDIHRSTIDLHRRHGSVVRIGPNQYSFVDPEAAKAIYAISTNFKKSTFYFPWGDPTAEQQNIFQVQDVKKHQEDRRKMAPMFSLTSLLSYEPYVDSSNEVLCRRLRGFAERDQTFDLMRWMQYYAFDVIGEITFGRTFGMMNRGADVAGTLETIHMAAVIPAHLGIIPELTGAFHYITALLTKEHPFTSLNRYCEGATEARKAGKAPSDREDFLAKALKLVDAGKMDERLAHVTLLGNILAGSDTTGVTLSAILYYLIRNPPSMRKLQQELDEAAQSGKLSQPGTFSEASKLPYLQAVIKEGLRIHPAVGMQMPRVIPAGGKELAGHFFAANTIVGVNAWALHRNADIFGSDVDEFRPERWLGLREDVARMEQFLYSFGSGSRSCLGKHVSLLEINKIIPRLLREFQFAGRGDSVWTTHNHWFVKPSYQCRVSVRNLSESRAT</sequence>
<keyword evidence="4 5" id="KW-0349">Heme</keyword>
<dbReference type="RefSeq" id="XP_033459585.1">
    <property type="nucleotide sequence ID" value="XM_033604763.1"/>
</dbReference>
<dbReference type="GO" id="GO:0016705">
    <property type="term" value="F:oxidoreductase activity, acting on paired donors, with incorporation or reduction of molecular oxygen"/>
    <property type="evidence" value="ECO:0007669"/>
    <property type="project" value="InterPro"/>
</dbReference>
<name>A0A6J3M4X4_9PEZI</name>
<keyword evidence="2 4" id="KW-0479">Metal-binding</keyword>